<feature type="domain" description="DUF1468" evidence="2">
    <location>
        <begin position="25"/>
        <end position="157"/>
    </location>
</feature>
<organism evidence="3 4">
    <name type="scientific">Bradyrhizobium valentinum</name>
    <dbReference type="NCBI Taxonomy" id="1518501"/>
    <lineage>
        <taxon>Bacteria</taxon>
        <taxon>Pseudomonadati</taxon>
        <taxon>Pseudomonadota</taxon>
        <taxon>Alphaproteobacteria</taxon>
        <taxon>Hyphomicrobiales</taxon>
        <taxon>Nitrobacteraceae</taxon>
        <taxon>Bradyrhizobium</taxon>
    </lineage>
</organism>
<gene>
    <name evidence="3" type="ORF">CP49_38730</name>
</gene>
<name>A0A0R3L7Q5_9BRAD</name>
<evidence type="ECO:0000313" key="3">
    <source>
        <dbReference type="EMBL" id="KRR07979.1"/>
    </source>
</evidence>
<dbReference type="OrthoDB" id="7914375at2"/>
<dbReference type="STRING" id="1518501.CQ10_20320"/>
<feature type="transmembrane region" description="Helical" evidence="1">
    <location>
        <begin position="24"/>
        <end position="41"/>
    </location>
</feature>
<reference evidence="3 4" key="1">
    <citation type="submission" date="2014-03" db="EMBL/GenBank/DDBJ databases">
        <title>Bradyrhizobium valentinum sp. nov., isolated from effective nodules of Lupinus mariae-josephae, a lupine endemic of basic-lime soils in Eastern Spain.</title>
        <authorList>
            <person name="Duran D."/>
            <person name="Rey L."/>
            <person name="Navarro A."/>
            <person name="Busquets A."/>
            <person name="Imperial J."/>
            <person name="Ruiz-Argueso T."/>
        </authorList>
    </citation>
    <scope>NUCLEOTIDE SEQUENCE [LARGE SCALE GENOMIC DNA]</scope>
    <source>
        <strain evidence="3 4">LmjM3</strain>
    </source>
</reference>
<sequence>MNASPGHAPVKSIMPKWVRNPQEFVGGIALMAIAVFALWASSDLQGMRGFSFGAGTAPRMFGFLLLGLGALITVVGVVTEGPHLAKYHWRGPFFVTIAILTFAFTIRSMGMIFAAMAAFLIAACGSPETRWTETLIVAVCLTAFCALLFPYALGLPLQLLPTFMIR</sequence>
<comment type="caution">
    <text evidence="3">The sequence shown here is derived from an EMBL/GenBank/DDBJ whole genome shotgun (WGS) entry which is preliminary data.</text>
</comment>
<dbReference type="EMBL" id="LLXX01000088">
    <property type="protein sequence ID" value="KRR07979.1"/>
    <property type="molecule type" value="Genomic_DNA"/>
</dbReference>
<keyword evidence="1" id="KW-1133">Transmembrane helix</keyword>
<dbReference type="Proteomes" id="UP000051913">
    <property type="component" value="Unassembled WGS sequence"/>
</dbReference>
<feature type="transmembrane region" description="Helical" evidence="1">
    <location>
        <begin position="135"/>
        <end position="160"/>
    </location>
</feature>
<keyword evidence="1" id="KW-0472">Membrane</keyword>
<accession>A0A0R3L7Q5</accession>
<feature type="transmembrane region" description="Helical" evidence="1">
    <location>
        <begin position="61"/>
        <end position="81"/>
    </location>
</feature>
<dbReference type="InterPro" id="IPR009936">
    <property type="entry name" value="DUF1468"/>
</dbReference>
<feature type="transmembrane region" description="Helical" evidence="1">
    <location>
        <begin position="93"/>
        <end position="123"/>
    </location>
</feature>
<evidence type="ECO:0000313" key="4">
    <source>
        <dbReference type="Proteomes" id="UP000051913"/>
    </source>
</evidence>
<evidence type="ECO:0000256" key="1">
    <source>
        <dbReference type="SAM" id="Phobius"/>
    </source>
</evidence>
<keyword evidence="4" id="KW-1185">Reference proteome</keyword>
<proteinExistence type="predicted"/>
<dbReference type="RefSeq" id="WP_057850711.1">
    <property type="nucleotide sequence ID" value="NZ_LLXX01000088.1"/>
</dbReference>
<dbReference type="Pfam" id="PF07331">
    <property type="entry name" value="TctB"/>
    <property type="match status" value="1"/>
</dbReference>
<evidence type="ECO:0000259" key="2">
    <source>
        <dbReference type="Pfam" id="PF07331"/>
    </source>
</evidence>
<keyword evidence="1" id="KW-0812">Transmembrane</keyword>
<protein>
    <submittedName>
        <fullName evidence="3">Tripartite tricarboxylate transport(TTT) family subunit TctB</fullName>
    </submittedName>
</protein>
<dbReference type="AlphaFoldDB" id="A0A0R3L7Q5"/>